<keyword evidence="3 5" id="KW-0238">DNA-binding</keyword>
<evidence type="ECO:0000256" key="2">
    <source>
        <dbReference type="ARBA" id="ARBA00022908"/>
    </source>
</evidence>
<dbReference type="RefSeq" id="WP_057026688.1">
    <property type="nucleotide sequence ID" value="NZ_LJYF01000009.1"/>
</dbReference>
<sequence>MTDIRIALSDKAIAQLPTPEEGWYLARDTELKGFFVVVGKRKRTFTVQGDLRQRGKRASSIRVSIGDATELTTRAARAIAKEYLAQISKGQHPKARLSGKAGQAETDGNSGVTGATLKQAWQRYLEAHLIRKGRSEKTISGYRDHVERLFSEWLDTPLLDLANDPARVAKKHDQLTRKNGPYMANGSMRTLRAIYNHARKTNRSLPRDNPADAVDWNQEERRNTGMGTGDLKRWFIELANLDNPIRREFHLFTLLCGSRPTALQQAKPEHINFRRRTLHIPRPKGGSKRAFDIPLSRDMILSLIRVLRFGRQLYPTQAQEWLFPAESASGHLAETKEDRDILSKWGNDLRQTFRTIATAAGVPEFDAKLLMNHSIPGVNAGYVTRHKLVEDHLRSQQQAISTVVFSALGKLHAEEGALVDWLGRSSQRAVSKFQSKSHTLYEEQERLRQAA</sequence>
<feature type="domain" description="Core-binding (CB)" evidence="7">
    <location>
        <begin position="115"/>
        <end position="199"/>
    </location>
</feature>
<evidence type="ECO:0000256" key="1">
    <source>
        <dbReference type="ARBA" id="ARBA00008857"/>
    </source>
</evidence>
<dbReference type="Gene3D" id="1.10.150.130">
    <property type="match status" value="1"/>
</dbReference>
<evidence type="ECO:0000256" key="5">
    <source>
        <dbReference type="PROSITE-ProRule" id="PRU01248"/>
    </source>
</evidence>
<organism evidence="8 9">
    <name type="scientific">Bradyrhizobium yuanmingense</name>
    <dbReference type="NCBI Taxonomy" id="108015"/>
    <lineage>
        <taxon>Bacteria</taxon>
        <taxon>Pseudomonadati</taxon>
        <taxon>Pseudomonadota</taxon>
        <taxon>Alphaproteobacteria</taxon>
        <taxon>Hyphomicrobiales</taxon>
        <taxon>Nitrobacteraceae</taxon>
        <taxon>Bradyrhizobium</taxon>
    </lineage>
</organism>
<dbReference type="InterPro" id="IPR050808">
    <property type="entry name" value="Phage_Integrase"/>
</dbReference>
<dbReference type="EMBL" id="LJYF01000009">
    <property type="protein sequence ID" value="KRP99897.1"/>
    <property type="molecule type" value="Genomic_DNA"/>
</dbReference>
<dbReference type="InterPro" id="IPR038488">
    <property type="entry name" value="Integrase_DNA-bd_sf"/>
</dbReference>
<dbReference type="GO" id="GO:0006310">
    <property type="term" value="P:DNA recombination"/>
    <property type="evidence" value="ECO:0007669"/>
    <property type="project" value="UniProtKB-KW"/>
</dbReference>
<dbReference type="InterPro" id="IPR025166">
    <property type="entry name" value="Integrase_DNA_bind_dom"/>
</dbReference>
<dbReference type="InterPro" id="IPR010998">
    <property type="entry name" value="Integrase_recombinase_N"/>
</dbReference>
<dbReference type="PANTHER" id="PTHR30629">
    <property type="entry name" value="PROPHAGE INTEGRASE"/>
    <property type="match status" value="1"/>
</dbReference>
<evidence type="ECO:0000256" key="4">
    <source>
        <dbReference type="ARBA" id="ARBA00023172"/>
    </source>
</evidence>
<dbReference type="GO" id="GO:0015074">
    <property type="term" value="P:DNA integration"/>
    <property type="evidence" value="ECO:0007669"/>
    <property type="project" value="UniProtKB-KW"/>
</dbReference>
<keyword evidence="2" id="KW-0229">DNA integration</keyword>
<evidence type="ECO:0000313" key="9">
    <source>
        <dbReference type="Proteomes" id="UP000051380"/>
    </source>
</evidence>
<dbReference type="Gene3D" id="3.30.160.390">
    <property type="entry name" value="Integrase, DNA-binding domain"/>
    <property type="match status" value="1"/>
</dbReference>
<dbReference type="InterPro" id="IPR013762">
    <property type="entry name" value="Integrase-like_cat_sf"/>
</dbReference>
<dbReference type="InterPro" id="IPR044068">
    <property type="entry name" value="CB"/>
</dbReference>
<dbReference type="AlphaFoldDB" id="A0A0R3CQ42"/>
<dbReference type="PANTHER" id="PTHR30629:SF2">
    <property type="entry name" value="PROPHAGE INTEGRASE INTS-RELATED"/>
    <property type="match status" value="1"/>
</dbReference>
<dbReference type="Proteomes" id="UP000051380">
    <property type="component" value="Unassembled WGS sequence"/>
</dbReference>
<protein>
    <submittedName>
        <fullName evidence="8">Integrase</fullName>
    </submittedName>
</protein>
<gene>
    <name evidence="8" type="ORF">AOQ72_12075</name>
</gene>
<keyword evidence="4" id="KW-0233">DNA recombination</keyword>
<feature type="region of interest" description="Disordered" evidence="6">
    <location>
        <begin position="91"/>
        <end position="111"/>
    </location>
</feature>
<evidence type="ECO:0000313" key="8">
    <source>
        <dbReference type="EMBL" id="KRP99897.1"/>
    </source>
</evidence>
<dbReference type="InterPro" id="IPR011010">
    <property type="entry name" value="DNA_brk_join_enz"/>
</dbReference>
<dbReference type="OrthoDB" id="7222937at2"/>
<proteinExistence type="inferred from homology"/>
<dbReference type="PROSITE" id="PS51900">
    <property type="entry name" value="CB"/>
    <property type="match status" value="1"/>
</dbReference>
<evidence type="ECO:0000256" key="6">
    <source>
        <dbReference type="SAM" id="MobiDB-lite"/>
    </source>
</evidence>
<dbReference type="GO" id="GO:0003677">
    <property type="term" value="F:DNA binding"/>
    <property type="evidence" value="ECO:0007669"/>
    <property type="project" value="UniProtKB-UniRule"/>
</dbReference>
<dbReference type="SUPFAM" id="SSF56349">
    <property type="entry name" value="DNA breaking-rejoining enzymes"/>
    <property type="match status" value="1"/>
</dbReference>
<reference evidence="8 9" key="1">
    <citation type="submission" date="2015-09" db="EMBL/GenBank/DDBJ databases">
        <title>Draft Genome Sequence of the Strain BR 3267 (Bradyrhizobium yuanmingense) recommended as inoculant for cowpea in Brazil.</title>
        <authorList>
            <person name="Simoes-Araujo J.L."/>
            <person name="Zilli J.E."/>
        </authorList>
    </citation>
    <scope>NUCLEOTIDE SEQUENCE [LARGE SCALE GENOMIC DNA]</scope>
    <source>
        <strain evidence="8 9">BR3267</strain>
    </source>
</reference>
<evidence type="ECO:0000259" key="7">
    <source>
        <dbReference type="PROSITE" id="PS51900"/>
    </source>
</evidence>
<comment type="similarity">
    <text evidence="1">Belongs to the 'phage' integrase family.</text>
</comment>
<evidence type="ECO:0000256" key="3">
    <source>
        <dbReference type="ARBA" id="ARBA00023125"/>
    </source>
</evidence>
<name>A0A0R3CQ42_9BRAD</name>
<dbReference type="STRING" id="108015.GA0061099_10041"/>
<dbReference type="Pfam" id="PF13356">
    <property type="entry name" value="Arm-DNA-bind_3"/>
    <property type="match status" value="1"/>
</dbReference>
<comment type="caution">
    <text evidence="8">The sequence shown here is derived from an EMBL/GenBank/DDBJ whole genome shotgun (WGS) entry which is preliminary data.</text>
</comment>
<accession>A0A0R3CQ42</accession>
<dbReference type="Gene3D" id="1.10.443.10">
    <property type="entry name" value="Intergrase catalytic core"/>
    <property type="match status" value="1"/>
</dbReference>